<keyword evidence="2" id="KW-0479">Metal-binding</keyword>
<feature type="non-terminal residue" evidence="7">
    <location>
        <position position="1"/>
    </location>
</feature>
<evidence type="ECO:0000256" key="1">
    <source>
        <dbReference type="ARBA" id="ARBA00007269"/>
    </source>
</evidence>
<feature type="non-terminal residue" evidence="7">
    <location>
        <position position="161"/>
    </location>
</feature>
<evidence type="ECO:0000259" key="6">
    <source>
        <dbReference type="SMART" id="SM00438"/>
    </source>
</evidence>
<evidence type="ECO:0000313" key="8">
    <source>
        <dbReference type="Proteomes" id="UP000292052"/>
    </source>
</evidence>
<dbReference type="InterPro" id="IPR034078">
    <property type="entry name" value="NFX1_fam"/>
</dbReference>
<evidence type="ECO:0000256" key="3">
    <source>
        <dbReference type="ARBA" id="ARBA00022737"/>
    </source>
</evidence>
<dbReference type="EMBL" id="QDEB01105244">
    <property type="protein sequence ID" value="RZC05035.1"/>
    <property type="molecule type" value="Genomic_DNA"/>
</dbReference>
<feature type="domain" description="NF-X1-type" evidence="6">
    <location>
        <begin position="5"/>
        <end position="25"/>
    </location>
</feature>
<dbReference type="GO" id="GO:0000977">
    <property type="term" value="F:RNA polymerase II transcription regulatory region sequence-specific DNA binding"/>
    <property type="evidence" value="ECO:0007669"/>
    <property type="project" value="TreeGrafter"/>
</dbReference>
<dbReference type="GO" id="GO:0008270">
    <property type="term" value="F:zinc ion binding"/>
    <property type="evidence" value="ECO:0007669"/>
    <property type="project" value="UniProtKB-KW"/>
</dbReference>
<dbReference type="SMART" id="SM00438">
    <property type="entry name" value="ZnF_NFX"/>
    <property type="match status" value="3"/>
</dbReference>
<dbReference type="GO" id="GO:0000981">
    <property type="term" value="F:DNA-binding transcription factor activity, RNA polymerase II-specific"/>
    <property type="evidence" value="ECO:0007669"/>
    <property type="project" value="TreeGrafter"/>
</dbReference>
<keyword evidence="3" id="KW-0677">Repeat</keyword>
<name>A0A482VFD6_ASBVE</name>
<organism evidence="7 8">
    <name type="scientific">Asbolus verrucosus</name>
    <name type="common">Desert ironclad beetle</name>
    <dbReference type="NCBI Taxonomy" id="1661398"/>
    <lineage>
        <taxon>Eukaryota</taxon>
        <taxon>Metazoa</taxon>
        <taxon>Ecdysozoa</taxon>
        <taxon>Arthropoda</taxon>
        <taxon>Hexapoda</taxon>
        <taxon>Insecta</taxon>
        <taxon>Pterygota</taxon>
        <taxon>Neoptera</taxon>
        <taxon>Endopterygota</taxon>
        <taxon>Coleoptera</taxon>
        <taxon>Polyphaga</taxon>
        <taxon>Cucujiformia</taxon>
        <taxon>Tenebrionidae</taxon>
        <taxon>Pimeliinae</taxon>
        <taxon>Asbolus</taxon>
    </lineage>
</organism>
<dbReference type="AlphaFoldDB" id="A0A482VFD6"/>
<reference evidence="7 8" key="1">
    <citation type="submission" date="2017-03" db="EMBL/GenBank/DDBJ databases">
        <title>Genome of the blue death feigning beetle - Asbolus verrucosus.</title>
        <authorList>
            <person name="Rider S.D."/>
        </authorList>
    </citation>
    <scope>NUCLEOTIDE SEQUENCE [LARGE SCALE GENOMIC DNA]</scope>
    <source>
        <strain evidence="7">Butters</strain>
        <tissue evidence="7">Head and leg muscle</tissue>
    </source>
</reference>
<keyword evidence="4" id="KW-0863">Zinc-finger</keyword>
<proteinExistence type="inferred from homology"/>
<keyword evidence="8" id="KW-1185">Reference proteome</keyword>
<keyword evidence="5" id="KW-0862">Zinc</keyword>
<comment type="caution">
    <text evidence="7">The sequence shown here is derived from an EMBL/GenBank/DDBJ whole genome shotgun (WGS) entry which is preliminary data.</text>
</comment>
<dbReference type="OrthoDB" id="536399at2759"/>
<gene>
    <name evidence="7" type="ORF">BDFB_010839</name>
</gene>
<dbReference type="InterPro" id="IPR000967">
    <property type="entry name" value="Znf_NFX1"/>
</dbReference>
<comment type="similarity">
    <text evidence="1">Belongs to the NFX1 family.</text>
</comment>
<dbReference type="Proteomes" id="UP000292052">
    <property type="component" value="Unassembled WGS sequence"/>
</dbReference>
<evidence type="ECO:0000256" key="2">
    <source>
        <dbReference type="ARBA" id="ARBA00022723"/>
    </source>
</evidence>
<evidence type="ECO:0000256" key="5">
    <source>
        <dbReference type="ARBA" id="ARBA00022833"/>
    </source>
</evidence>
<dbReference type="PANTHER" id="PTHR12360:SF1">
    <property type="entry name" value="NF-X1-TYPE ZINC FINGER PROTEIN NFXL1"/>
    <property type="match status" value="1"/>
</dbReference>
<evidence type="ECO:0000256" key="4">
    <source>
        <dbReference type="ARBA" id="ARBA00022771"/>
    </source>
</evidence>
<dbReference type="STRING" id="1661398.A0A482VFD6"/>
<evidence type="ECO:0000313" key="7">
    <source>
        <dbReference type="EMBL" id="RZC05035.1"/>
    </source>
</evidence>
<dbReference type="GO" id="GO:0005634">
    <property type="term" value="C:nucleus"/>
    <property type="evidence" value="ECO:0007669"/>
    <property type="project" value="InterPro"/>
</dbReference>
<dbReference type="PANTHER" id="PTHR12360">
    <property type="entry name" value="NUCLEAR TRANSCRIPTION FACTOR, X-BOX BINDING 1 NFX1"/>
    <property type="match status" value="1"/>
</dbReference>
<feature type="domain" description="NF-X1-type" evidence="6">
    <location>
        <begin position="143"/>
        <end position="161"/>
    </location>
</feature>
<sequence length="161" mass="17934">IPPDCHHQKREPHKCHFGDCPPCKQICYKRRPNCTHLCDASCHSAVVVKIEGQKPSMPWEQTKPQLERKTLPCPNCEHETSNWPCHTAKPASCHRPCGRSLNCGNHTCTLPCHAIESAPDATRAGKNCEVCENQCTKERPAGCQHECPKPCHPGLCPPCKQ</sequence>
<protein>
    <recommendedName>
        <fullName evidence="6">NF-X1-type domain-containing protein</fullName>
    </recommendedName>
</protein>
<accession>A0A482VFD6</accession>
<feature type="domain" description="NF-X1-type" evidence="6">
    <location>
        <begin position="103"/>
        <end position="133"/>
    </location>
</feature>